<name>A0A6N2ATH0_SOLCI</name>
<reference evidence="2" key="1">
    <citation type="submission" date="2019-05" db="EMBL/GenBank/DDBJ databases">
        <title>The de novo reference genome and transcriptome assemblies of the wild tomato species Solanum chilense.</title>
        <authorList>
            <person name="Stam R."/>
            <person name="Nosenko T."/>
            <person name="Hoerger A.C."/>
            <person name="Stephan W."/>
            <person name="Seidel M.A."/>
            <person name="Kuhn J.M.M."/>
            <person name="Haberer G."/>
            <person name="Tellier A."/>
        </authorList>
    </citation>
    <scope>NUCLEOTIDE SEQUENCE</scope>
    <source>
        <tissue evidence="2">Mature leaves</tissue>
    </source>
</reference>
<comment type="caution">
    <text evidence="2">The sequence shown here is derived from an EMBL/GenBank/DDBJ whole genome shotgun (WGS) entry which is preliminary data.</text>
</comment>
<dbReference type="AlphaFoldDB" id="A0A6N2ATH0"/>
<evidence type="ECO:0000313" key="2">
    <source>
        <dbReference type="EMBL" id="TMW85742.1"/>
    </source>
</evidence>
<feature type="region of interest" description="Disordered" evidence="1">
    <location>
        <begin position="15"/>
        <end position="109"/>
    </location>
</feature>
<protein>
    <recommendedName>
        <fullName evidence="3">Protein phosphatase inhibitor 2</fullName>
    </recommendedName>
</protein>
<proteinExistence type="predicted"/>
<accession>A0A6N2ATH0</accession>
<feature type="compositionally biased region" description="Basic and acidic residues" evidence="1">
    <location>
        <begin position="94"/>
        <end position="109"/>
    </location>
</feature>
<evidence type="ECO:0000256" key="1">
    <source>
        <dbReference type="SAM" id="MobiDB-lite"/>
    </source>
</evidence>
<organism evidence="2">
    <name type="scientific">Solanum chilense</name>
    <name type="common">Tomato</name>
    <name type="synonym">Lycopersicon chilense</name>
    <dbReference type="NCBI Taxonomy" id="4083"/>
    <lineage>
        <taxon>Eukaryota</taxon>
        <taxon>Viridiplantae</taxon>
        <taxon>Streptophyta</taxon>
        <taxon>Embryophyta</taxon>
        <taxon>Tracheophyta</taxon>
        <taxon>Spermatophyta</taxon>
        <taxon>Magnoliopsida</taxon>
        <taxon>eudicotyledons</taxon>
        <taxon>Gunneridae</taxon>
        <taxon>Pentapetalae</taxon>
        <taxon>asterids</taxon>
        <taxon>lamiids</taxon>
        <taxon>Solanales</taxon>
        <taxon>Solanaceae</taxon>
        <taxon>Solanoideae</taxon>
        <taxon>Solaneae</taxon>
        <taxon>Solanum</taxon>
        <taxon>Solanum subgen. Lycopersicon</taxon>
    </lineage>
</organism>
<evidence type="ECO:0008006" key="3">
    <source>
        <dbReference type="Google" id="ProtNLM"/>
    </source>
</evidence>
<dbReference type="InterPro" id="IPR007062">
    <property type="entry name" value="PPI-2"/>
</dbReference>
<feature type="region of interest" description="Disordered" evidence="1">
    <location>
        <begin position="124"/>
        <end position="158"/>
    </location>
</feature>
<feature type="compositionally biased region" description="Basic and acidic residues" evidence="1">
    <location>
        <begin position="142"/>
        <end position="158"/>
    </location>
</feature>
<dbReference type="Pfam" id="PF04979">
    <property type="entry name" value="IPP-2"/>
    <property type="match status" value="1"/>
</dbReference>
<gene>
    <name evidence="2" type="ORF">EJD97_022622</name>
</gene>
<dbReference type="PANTHER" id="PTHR12398">
    <property type="entry name" value="PROTEIN PHOSPHATASE INHIBITOR"/>
    <property type="match status" value="1"/>
</dbReference>
<feature type="compositionally biased region" description="Basic and acidic residues" evidence="1">
    <location>
        <begin position="62"/>
        <end position="72"/>
    </location>
</feature>
<dbReference type="GO" id="GO:0004864">
    <property type="term" value="F:protein phosphatase inhibitor activity"/>
    <property type="evidence" value="ECO:0007669"/>
    <property type="project" value="InterPro"/>
</dbReference>
<dbReference type="PANTHER" id="PTHR12398:SF25">
    <property type="entry name" value="PROTEIN PHOSPHATASE INHIBITOR 2-LIKE"/>
    <property type="match status" value="1"/>
</dbReference>
<dbReference type="GO" id="GO:0009966">
    <property type="term" value="P:regulation of signal transduction"/>
    <property type="evidence" value="ECO:0007669"/>
    <property type="project" value="InterPro"/>
</dbReference>
<feature type="compositionally biased region" description="Basic and acidic residues" evidence="1">
    <location>
        <begin position="15"/>
        <end position="25"/>
    </location>
</feature>
<dbReference type="EMBL" id="RXGB01007151">
    <property type="protein sequence ID" value="TMW85742.1"/>
    <property type="molecule type" value="Genomic_DNA"/>
</dbReference>
<feature type="compositionally biased region" description="Acidic residues" evidence="1">
    <location>
        <begin position="125"/>
        <end position="136"/>
    </location>
</feature>
<sequence>MGVIWDEEKLEEIEANKPVRMKITEPKTPYHHPKIDDNDNFEEYNNRSDEVDDDMASCSSKNRSDDPHKNDDNDNDNDNDVVVMDHADEDSDESERKRNFIEHRRGHYDEYKRIKELQRNGSLLEEFDDDDNDDDNNNVIDDGVKGIKVEEEKENTST</sequence>